<feature type="chain" id="PRO_5042095529" evidence="1">
    <location>
        <begin position="23"/>
        <end position="150"/>
    </location>
</feature>
<gene>
    <name evidence="2" type="ORF">B0H15DRAFT_403032</name>
</gene>
<accession>A0AAD6U1U6</accession>
<proteinExistence type="predicted"/>
<protein>
    <submittedName>
        <fullName evidence="2">Uncharacterized protein</fullName>
    </submittedName>
</protein>
<name>A0AAD6U1U6_9AGAR</name>
<keyword evidence="1" id="KW-0732">Signal</keyword>
<sequence>MRFNFSLLVSLAAAALAPVATASCSEAQRFGVLQVVPSTLAQGDSFTVHVDLACSAELGYLPTYMDYYIEVLSNNNGHEAPILLARRDYRLNGTGLSPADTFTAELPHWFYFADAKYSVVFVNSFSKPGPNNNNVITTGSIAVPLNITGI</sequence>
<comment type="caution">
    <text evidence="2">The sequence shown here is derived from an EMBL/GenBank/DDBJ whole genome shotgun (WGS) entry which is preliminary data.</text>
</comment>
<evidence type="ECO:0000313" key="2">
    <source>
        <dbReference type="EMBL" id="KAJ7083993.1"/>
    </source>
</evidence>
<organism evidence="2 3">
    <name type="scientific">Mycena belliarum</name>
    <dbReference type="NCBI Taxonomy" id="1033014"/>
    <lineage>
        <taxon>Eukaryota</taxon>
        <taxon>Fungi</taxon>
        <taxon>Dikarya</taxon>
        <taxon>Basidiomycota</taxon>
        <taxon>Agaricomycotina</taxon>
        <taxon>Agaricomycetes</taxon>
        <taxon>Agaricomycetidae</taxon>
        <taxon>Agaricales</taxon>
        <taxon>Marasmiineae</taxon>
        <taxon>Mycenaceae</taxon>
        <taxon>Mycena</taxon>
    </lineage>
</organism>
<evidence type="ECO:0000256" key="1">
    <source>
        <dbReference type="SAM" id="SignalP"/>
    </source>
</evidence>
<feature type="signal peptide" evidence="1">
    <location>
        <begin position="1"/>
        <end position="22"/>
    </location>
</feature>
<dbReference type="AlphaFoldDB" id="A0AAD6U1U6"/>
<dbReference type="EMBL" id="JARJCN010000039">
    <property type="protein sequence ID" value="KAJ7083993.1"/>
    <property type="molecule type" value="Genomic_DNA"/>
</dbReference>
<dbReference type="Proteomes" id="UP001222325">
    <property type="component" value="Unassembled WGS sequence"/>
</dbReference>
<dbReference type="PROSITE" id="PS51257">
    <property type="entry name" value="PROKAR_LIPOPROTEIN"/>
    <property type="match status" value="1"/>
</dbReference>
<evidence type="ECO:0000313" key="3">
    <source>
        <dbReference type="Proteomes" id="UP001222325"/>
    </source>
</evidence>
<reference evidence="2" key="1">
    <citation type="submission" date="2023-03" db="EMBL/GenBank/DDBJ databases">
        <title>Massive genome expansion in bonnet fungi (Mycena s.s.) driven by repeated elements and novel gene families across ecological guilds.</title>
        <authorList>
            <consortium name="Lawrence Berkeley National Laboratory"/>
            <person name="Harder C.B."/>
            <person name="Miyauchi S."/>
            <person name="Viragh M."/>
            <person name="Kuo A."/>
            <person name="Thoen E."/>
            <person name="Andreopoulos B."/>
            <person name="Lu D."/>
            <person name="Skrede I."/>
            <person name="Drula E."/>
            <person name="Henrissat B."/>
            <person name="Morin E."/>
            <person name="Kohler A."/>
            <person name="Barry K."/>
            <person name="LaButti K."/>
            <person name="Morin E."/>
            <person name="Salamov A."/>
            <person name="Lipzen A."/>
            <person name="Mereny Z."/>
            <person name="Hegedus B."/>
            <person name="Baldrian P."/>
            <person name="Stursova M."/>
            <person name="Weitz H."/>
            <person name="Taylor A."/>
            <person name="Grigoriev I.V."/>
            <person name="Nagy L.G."/>
            <person name="Martin F."/>
            <person name="Kauserud H."/>
        </authorList>
    </citation>
    <scope>NUCLEOTIDE SEQUENCE</scope>
    <source>
        <strain evidence="2">CBHHK173m</strain>
    </source>
</reference>
<keyword evidence="3" id="KW-1185">Reference proteome</keyword>